<keyword evidence="2" id="KW-1185">Reference proteome</keyword>
<protein>
    <recommendedName>
        <fullName evidence="3">Biogenesis of lysosome-related organelles complex 1 subunit CNL1</fullName>
    </recommendedName>
</protein>
<dbReference type="RefSeq" id="XP_066832391.1">
    <property type="nucleotide sequence ID" value="XM_066975787.1"/>
</dbReference>
<accession>A0ABP0ZSX0</accession>
<evidence type="ECO:0008006" key="3">
    <source>
        <dbReference type="Google" id="ProtNLM"/>
    </source>
</evidence>
<reference evidence="1 2" key="1">
    <citation type="submission" date="2024-03" db="EMBL/GenBank/DDBJ databases">
        <authorList>
            <person name="Brejova B."/>
        </authorList>
    </citation>
    <scope>NUCLEOTIDE SEQUENCE [LARGE SCALE GENOMIC DNA]</scope>
    <source>
        <strain evidence="1 2">CBS 14171</strain>
    </source>
</reference>
<dbReference type="GeneID" id="92210649"/>
<dbReference type="EMBL" id="OZ022411">
    <property type="protein sequence ID" value="CAK9441585.1"/>
    <property type="molecule type" value="Genomic_DNA"/>
</dbReference>
<gene>
    <name evidence="1" type="ORF">LODBEIA_P54530</name>
</gene>
<dbReference type="Proteomes" id="UP001497383">
    <property type="component" value="Chromosome 7"/>
</dbReference>
<organism evidence="1 2">
    <name type="scientific">Lodderomyces beijingensis</name>
    <dbReference type="NCBI Taxonomy" id="1775926"/>
    <lineage>
        <taxon>Eukaryota</taxon>
        <taxon>Fungi</taxon>
        <taxon>Dikarya</taxon>
        <taxon>Ascomycota</taxon>
        <taxon>Saccharomycotina</taxon>
        <taxon>Pichiomycetes</taxon>
        <taxon>Debaryomycetaceae</taxon>
        <taxon>Candida/Lodderomyces clade</taxon>
        <taxon>Lodderomyces</taxon>
    </lineage>
</organism>
<name>A0ABP0ZSX0_9ASCO</name>
<sequence length="111" mass="12596">MGDADGMTSRGSSSINDLHPIELTAHSLLSGSLDNLNENFESLNQSQVILLTRLRIMEEKLTSFRKLVEAHVIDEKEFTIQHQKIKELTKRISAIVKQLDRIETRVDALQP</sequence>
<evidence type="ECO:0000313" key="1">
    <source>
        <dbReference type="EMBL" id="CAK9441585.1"/>
    </source>
</evidence>
<proteinExistence type="predicted"/>
<dbReference type="Pfam" id="PF14712">
    <property type="entry name" value="Snapin_Pallidin"/>
    <property type="match status" value="1"/>
</dbReference>
<dbReference type="InterPro" id="IPR028119">
    <property type="entry name" value="Snapin/Pallidin/Snn1"/>
</dbReference>
<evidence type="ECO:0000313" key="2">
    <source>
        <dbReference type="Proteomes" id="UP001497383"/>
    </source>
</evidence>